<evidence type="ECO:0000256" key="5">
    <source>
        <dbReference type="ARBA" id="ARBA00022801"/>
    </source>
</evidence>
<name>A0AAU9IJ47_9CILI</name>
<dbReference type="InterPro" id="IPR001563">
    <property type="entry name" value="Peptidase_S10"/>
</dbReference>
<dbReference type="Proteomes" id="UP001162131">
    <property type="component" value="Unassembled WGS sequence"/>
</dbReference>
<evidence type="ECO:0000256" key="6">
    <source>
        <dbReference type="ARBA" id="ARBA00023180"/>
    </source>
</evidence>
<gene>
    <name evidence="7" type="ORF">BSTOLATCC_MIC8514</name>
</gene>
<keyword evidence="5" id="KW-0378">Hydrolase</keyword>
<keyword evidence="2" id="KW-0121">Carboxypeptidase</keyword>
<dbReference type="SUPFAM" id="SSF53474">
    <property type="entry name" value="alpha/beta-Hydrolases"/>
    <property type="match status" value="1"/>
</dbReference>
<evidence type="ECO:0000256" key="3">
    <source>
        <dbReference type="ARBA" id="ARBA00022670"/>
    </source>
</evidence>
<evidence type="ECO:0000256" key="2">
    <source>
        <dbReference type="ARBA" id="ARBA00022645"/>
    </source>
</evidence>
<evidence type="ECO:0000313" key="7">
    <source>
        <dbReference type="EMBL" id="CAG9313241.1"/>
    </source>
</evidence>
<keyword evidence="3" id="KW-0645">Protease</keyword>
<dbReference type="Gene3D" id="3.40.50.1820">
    <property type="entry name" value="alpha/beta hydrolase"/>
    <property type="match status" value="1"/>
</dbReference>
<evidence type="ECO:0000313" key="8">
    <source>
        <dbReference type="Proteomes" id="UP001162131"/>
    </source>
</evidence>
<accession>A0AAU9IJ47</accession>
<organism evidence="7 8">
    <name type="scientific">Blepharisma stoltei</name>
    <dbReference type="NCBI Taxonomy" id="1481888"/>
    <lineage>
        <taxon>Eukaryota</taxon>
        <taxon>Sar</taxon>
        <taxon>Alveolata</taxon>
        <taxon>Ciliophora</taxon>
        <taxon>Postciliodesmatophora</taxon>
        <taxon>Heterotrichea</taxon>
        <taxon>Heterotrichida</taxon>
        <taxon>Blepharismidae</taxon>
        <taxon>Blepharisma</taxon>
    </lineage>
</organism>
<dbReference type="EMBL" id="CAJZBQ010000010">
    <property type="protein sequence ID" value="CAG9313241.1"/>
    <property type="molecule type" value="Genomic_DNA"/>
</dbReference>
<dbReference type="Pfam" id="PF00450">
    <property type="entry name" value="Peptidase_S10"/>
    <property type="match status" value="1"/>
</dbReference>
<dbReference type="InterPro" id="IPR029058">
    <property type="entry name" value="AB_hydrolase_fold"/>
</dbReference>
<protein>
    <recommendedName>
        <fullName evidence="9">Retinoid-inducible serine carboxypeptidase</fullName>
    </recommendedName>
</protein>
<proteinExistence type="inferred from homology"/>
<dbReference type="PANTHER" id="PTHR11802:SF3">
    <property type="entry name" value="RETINOID-INDUCIBLE SERINE CARBOXYPEPTIDASE"/>
    <property type="match status" value="1"/>
</dbReference>
<keyword evidence="6" id="KW-0325">Glycoprotein</keyword>
<keyword evidence="8" id="KW-1185">Reference proteome</keyword>
<dbReference type="PANTHER" id="PTHR11802">
    <property type="entry name" value="SERINE PROTEASE FAMILY S10 SERINE CARBOXYPEPTIDASE"/>
    <property type="match status" value="1"/>
</dbReference>
<sequence>MTPLKLNFQEKLIKMVSKVWLLSFIVLTISAHEESSEKLLGDTDGTWSLMGFSGWAGEILMNPLTGSSYFYWFFQAIEGNATSDTRPLIIWLQGGPGCSGNYGMLFENIAPFTVNNKSEPIPNPYTWASDFHVMTIDHPLGAGFSVAKASYDMKNTTAGSTQQLYNLLVKLNTKYPWMFNRPLFIFGESFGGHWIPAIAYTILMNNNNPVSSQIAHFNLQGIGVGDPWTDPITQSQKYSAFSVATGLLNQEELEIIQTYEAQVLNEINTAEWDDAENDWTSITDLIVNYAGGINVYNIRSYETNYNIHGIPAWLDSESTKNLLHVPQNLHWVDCSNSVYNAMTVDIMNTAIHYLPFVIDTIPVMIYNGQDDLIVNILSTEAMVANINWPGIPYFQYSPKVLWTVNGMVAGFAQTYENFSFVVVLKSGHMVPHDQPINARDLVYRFVNGEGWS</sequence>
<dbReference type="GO" id="GO:0004185">
    <property type="term" value="F:serine-type carboxypeptidase activity"/>
    <property type="evidence" value="ECO:0007669"/>
    <property type="project" value="InterPro"/>
</dbReference>
<keyword evidence="4" id="KW-0732">Signal</keyword>
<dbReference type="PRINTS" id="PR00724">
    <property type="entry name" value="CRBOXYPTASEC"/>
</dbReference>
<evidence type="ECO:0008006" key="9">
    <source>
        <dbReference type="Google" id="ProtNLM"/>
    </source>
</evidence>
<comment type="caution">
    <text evidence="7">The sequence shown here is derived from an EMBL/GenBank/DDBJ whole genome shotgun (WGS) entry which is preliminary data.</text>
</comment>
<reference evidence="7" key="1">
    <citation type="submission" date="2021-09" db="EMBL/GenBank/DDBJ databases">
        <authorList>
            <consortium name="AG Swart"/>
            <person name="Singh M."/>
            <person name="Singh A."/>
            <person name="Seah K."/>
            <person name="Emmerich C."/>
        </authorList>
    </citation>
    <scope>NUCLEOTIDE SEQUENCE</scope>
    <source>
        <strain evidence="7">ATCC30299</strain>
    </source>
</reference>
<dbReference type="AlphaFoldDB" id="A0AAU9IJ47"/>
<evidence type="ECO:0000256" key="1">
    <source>
        <dbReference type="ARBA" id="ARBA00009431"/>
    </source>
</evidence>
<comment type="similarity">
    <text evidence="1">Belongs to the peptidase S10 family.</text>
</comment>
<evidence type="ECO:0000256" key="4">
    <source>
        <dbReference type="ARBA" id="ARBA00022729"/>
    </source>
</evidence>
<dbReference type="GO" id="GO:0006508">
    <property type="term" value="P:proteolysis"/>
    <property type="evidence" value="ECO:0007669"/>
    <property type="project" value="UniProtKB-KW"/>
</dbReference>